<evidence type="ECO:0000256" key="1">
    <source>
        <dbReference type="ARBA" id="ARBA00001933"/>
    </source>
</evidence>
<dbReference type="AlphaFoldDB" id="A0A382A4J8"/>
<dbReference type="PROSITE" id="PS00105">
    <property type="entry name" value="AA_TRANSFER_CLASS_1"/>
    <property type="match status" value="1"/>
</dbReference>
<dbReference type="SUPFAM" id="SSF53383">
    <property type="entry name" value="PLP-dependent transferases"/>
    <property type="match status" value="1"/>
</dbReference>
<dbReference type="PANTHER" id="PTHR42832">
    <property type="entry name" value="AMINO ACID AMINOTRANSFERASE"/>
    <property type="match status" value="1"/>
</dbReference>
<dbReference type="InterPro" id="IPR050881">
    <property type="entry name" value="LL-DAP_aminotransferase"/>
</dbReference>
<dbReference type="PANTHER" id="PTHR42832:SF3">
    <property type="entry name" value="L-GLUTAMINE--4-(METHYLSULFANYL)-2-OXOBUTANOATE AMINOTRANSFERASE"/>
    <property type="match status" value="1"/>
</dbReference>
<dbReference type="InterPro" id="IPR015421">
    <property type="entry name" value="PyrdxlP-dep_Trfase_major"/>
</dbReference>
<feature type="domain" description="Aminotransferase class I/classII large" evidence="4">
    <location>
        <begin position="30"/>
        <end position="379"/>
    </location>
</feature>
<organism evidence="5">
    <name type="scientific">marine metagenome</name>
    <dbReference type="NCBI Taxonomy" id="408172"/>
    <lineage>
        <taxon>unclassified sequences</taxon>
        <taxon>metagenomes</taxon>
        <taxon>ecological metagenomes</taxon>
    </lineage>
</organism>
<name>A0A382A4J8_9ZZZZ</name>
<evidence type="ECO:0000256" key="2">
    <source>
        <dbReference type="ARBA" id="ARBA00022576"/>
    </source>
</evidence>
<dbReference type="InterPro" id="IPR004839">
    <property type="entry name" value="Aminotransferase_I/II_large"/>
</dbReference>
<keyword evidence="2" id="KW-0032">Aminotransferase</keyword>
<keyword evidence="3" id="KW-0808">Transferase</keyword>
<evidence type="ECO:0000259" key="4">
    <source>
        <dbReference type="Pfam" id="PF00155"/>
    </source>
</evidence>
<evidence type="ECO:0000313" key="5">
    <source>
        <dbReference type="EMBL" id="SVA96458.1"/>
    </source>
</evidence>
<accession>A0A382A4J8</accession>
<dbReference type="EMBL" id="UINC01023890">
    <property type="protein sequence ID" value="SVA96458.1"/>
    <property type="molecule type" value="Genomic_DNA"/>
</dbReference>
<dbReference type="GO" id="GO:0008483">
    <property type="term" value="F:transaminase activity"/>
    <property type="evidence" value="ECO:0007669"/>
    <property type="project" value="UniProtKB-KW"/>
</dbReference>
<sequence>MITSSDRIRFVKEYYFSRKLQEIAKIQNPSVINLGIGNPDLPPSETTINELIESSGDRKSHGYQLYKGIPELRFAFSEWYKNSYDVNLNPEKEILPLLGSKEGIVHTSLAFLNPGDEVLVPNPGYLTYTNATRLAGAVPIPYTLNDESKWYPDFSNLAKSNLEKVKLMWVNYPNMPTGAGGNVTLFQNLIEFGRNHDILICHDNPYSFILNENPLSIFSADKEIQYSIELNSLSKSHNMAGWRVGLVAGRSEYIQAILQVKSNMDSGMFLPLQKAAIKALESPPEWQNNLNLKYMERRKHIWEILETLGCEYRKNQAGLFVWAKIPQEFENGEEYSDWLLNTCHIFIAPGFIFGSEGNKYIRMSICVNESVLNEVKNRILHV</sequence>
<dbReference type="Gene3D" id="3.40.640.10">
    <property type="entry name" value="Type I PLP-dependent aspartate aminotransferase-like (Major domain)"/>
    <property type="match status" value="1"/>
</dbReference>
<protein>
    <recommendedName>
        <fullName evidence="4">Aminotransferase class I/classII large domain-containing protein</fullName>
    </recommendedName>
</protein>
<dbReference type="InterPro" id="IPR015422">
    <property type="entry name" value="PyrdxlP-dep_Trfase_small"/>
</dbReference>
<dbReference type="InterPro" id="IPR004838">
    <property type="entry name" value="NHTrfase_class1_PyrdxlP-BS"/>
</dbReference>
<dbReference type="GO" id="GO:0030170">
    <property type="term" value="F:pyridoxal phosphate binding"/>
    <property type="evidence" value="ECO:0007669"/>
    <property type="project" value="InterPro"/>
</dbReference>
<dbReference type="Gene3D" id="3.90.1150.10">
    <property type="entry name" value="Aspartate Aminotransferase, domain 1"/>
    <property type="match status" value="1"/>
</dbReference>
<proteinExistence type="predicted"/>
<dbReference type="Pfam" id="PF00155">
    <property type="entry name" value="Aminotran_1_2"/>
    <property type="match status" value="1"/>
</dbReference>
<reference evidence="5" key="1">
    <citation type="submission" date="2018-05" db="EMBL/GenBank/DDBJ databases">
        <authorList>
            <person name="Lanie J.A."/>
            <person name="Ng W.-L."/>
            <person name="Kazmierczak K.M."/>
            <person name="Andrzejewski T.M."/>
            <person name="Davidsen T.M."/>
            <person name="Wayne K.J."/>
            <person name="Tettelin H."/>
            <person name="Glass J.I."/>
            <person name="Rusch D."/>
            <person name="Podicherti R."/>
            <person name="Tsui H.-C.T."/>
            <person name="Winkler M.E."/>
        </authorList>
    </citation>
    <scope>NUCLEOTIDE SEQUENCE</scope>
</reference>
<dbReference type="InterPro" id="IPR015424">
    <property type="entry name" value="PyrdxlP-dep_Trfase"/>
</dbReference>
<dbReference type="CDD" id="cd00609">
    <property type="entry name" value="AAT_like"/>
    <property type="match status" value="1"/>
</dbReference>
<evidence type="ECO:0000256" key="3">
    <source>
        <dbReference type="ARBA" id="ARBA00022679"/>
    </source>
</evidence>
<comment type="cofactor">
    <cofactor evidence="1">
        <name>pyridoxal 5'-phosphate</name>
        <dbReference type="ChEBI" id="CHEBI:597326"/>
    </cofactor>
</comment>
<gene>
    <name evidence="5" type="ORF">METZ01_LOCUS149312</name>
</gene>